<evidence type="ECO:0000313" key="5">
    <source>
        <dbReference type="Proteomes" id="UP000502035"/>
    </source>
</evidence>
<sequence length="190" mass="20953">MSRMVVRPLLARTILRAARWRTEGTLPPRGIVVGAPHTSNWDWVFSLLLAWSQGRHPRIMVKKEFFSGPVAPIMRATGAISVDRKNPAADLRKLIASIEGSDDFLLAIAAEGTRSKSDHWKSGFYRLAQQTGLPITLAFIDGPSRTVGAGPTITPSGDLAADMDLVRAFYADKRGIHPEQRTEPRLRNEA</sequence>
<dbReference type="EMBL" id="CP049866">
    <property type="protein sequence ID" value="QIK76775.1"/>
    <property type="molecule type" value="Genomic_DNA"/>
</dbReference>
<organism evidence="4 5">
    <name type="scientific">Nocardioides piscis</name>
    <dbReference type="NCBI Taxonomy" id="2714938"/>
    <lineage>
        <taxon>Bacteria</taxon>
        <taxon>Bacillati</taxon>
        <taxon>Actinomycetota</taxon>
        <taxon>Actinomycetes</taxon>
        <taxon>Propionibacteriales</taxon>
        <taxon>Nocardioidaceae</taxon>
        <taxon>Nocardioides</taxon>
    </lineage>
</organism>
<protein>
    <submittedName>
        <fullName evidence="4">Acyl-phosphate glycerol 3-phosphate acyltransferase</fullName>
    </submittedName>
</protein>
<dbReference type="InterPro" id="IPR002123">
    <property type="entry name" value="Plipid/glycerol_acylTrfase"/>
</dbReference>
<dbReference type="SMART" id="SM00563">
    <property type="entry name" value="PlsC"/>
    <property type="match status" value="1"/>
</dbReference>
<feature type="domain" description="Phospholipid/glycerol acyltransferase" evidence="3">
    <location>
        <begin position="31"/>
        <end position="143"/>
    </location>
</feature>
<evidence type="ECO:0000259" key="3">
    <source>
        <dbReference type="SMART" id="SM00563"/>
    </source>
</evidence>
<dbReference type="RefSeq" id="WP_166320459.1">
    <property type="nucleotide sequence ID" value="NZ_CP049866.1"/>
</dbReference>
<evidence type="ECO:0000313" key="4">
    <source>
        <dbReference type="EMBL" id="QIK76775.1"/>
    </source>
</evidence>
<accession>A0A6G7YJ61</accession>
<gene>
    <name evidence="4" type="ORF">G7071_16430</name>
</gene>
<dbReference type="GO" id="GO:0003841">
    <property type="term" value="F:1-acylglycerol-3-phosphate O-acyltransferase activity"/>
    <property type="evidence" value="ECO:0007669"/>
    <property type="project" value="TreeGrafter"/>
</dbReference>
<dbReference type="Pfam" id="PF01553">
    <property type="entry name" value="Acyltransferase"/>
    <property type="match status" value="1"/>
</dbReference>
<dbReference type="AlphaFoldDB" id="A0A6G7YJ61"/>
<dbReference type="GO" id="GO:0006654">
    <property type="term" value="P:phosphatidic acid biosynthetic process"/>
    <property type="evidence" value="ECO:0007669"/>
    <property type="project" value="TreeGrafter"/>
</dbReference>
<dbReference type="KEGG" id="npi:G7071_16430"/>
<dbReference type="PANTHER" id="PTHR10434">
    <property type="entry name" value="1-ACYL-SN-GLYCEROL-3-PHOSPHATE ACYLTRANSFERASE"/>
    <property type="match status" value="1"/>
</dbReference>
<keyword evidence="5" id="KW-1185">Reference proteome</keyword>
<evidence type="ECO:0000256" key="2">
    <source>
        <dbReference type="ARBA" id="ARBA00023315"/>
    </source>
</evidence>
<evidence type="ECO:0000256" key="1">
    <source>
        <dbReference type="ARBA" id="ARBA00022679"/>
    </source>
</evidence>
<name>A0A6G7YJ61_9ACTN</name>
<proteinExistence type="predicted"/>
<dbReference type="Proteomes" id="UP000502035">
    <property type="component" value="Chromosome"/>
</dbReference>
<keyword evidence="1 4" id="KW-0808">Transferase</keyword>
<reference evidence="4 5" key="1">
    <citation type="submission" date="2020-03" db="EMBL/GenBank/DDBJ databases">
        <title>Nocardioides sp. nov., isolated from fish.</title>
        <authorList>
            <person name="Hyun D.-W."/>
            <person name="Bae J.-W."/>
        </authorList>
    </citation>
    <scope>NUCLEOTIDE SEQUENCE [LARGE SCALE GENOMIC DNA]</scope>
    <source>
        <strain evidence="4 5">HDW12A</strain>
    </source>
</reference>
<dbReference type="SUPFAM" id="SSF69593">
    <property type="entry name" value="Glycerol-3-phosphate (1)-acyltransferase"/>
    <property type="match status" value="1"/>
</dbReference>
<dbReference type="PANTHER" id="PTHR10434:SF9">
    <property type="entry name" value="PHOSPHOLIPID_GLYCEROL ACYLTRANSFERASE DOMAIN-CONTAINING PROTEIN"/>
    <property type="match status" value="1"/>
</dbReference>
<keyword evidence="2 4" id="KW-0012">Acyltransferase</keyword>